<evidence type="ECO:0000313" key="2">
    <source>
        <dbReference type="Proteomes" id="UP000195105"/>
    </source>
</evidence>
<dbReference type="RefSeq" id="WP_086603963.1">
    <property type="nucleotide sequence ID" value="NZ_NGFN01000240.1"/>
</dbReference>
<dbReference type="EMBL" id="NGFN01000240">
    <property type="protein sequence ID" value="OUC97816.1"/>
    <property type="molecule type" value="Genomic_DNA"/>
</dbReference>
<proteinExistence type="predicted"/>
<sequence length="73" mass="7784">MSGFDFDDLADVDGDELEALADQFTDEELAAYFEDPIDPDPLAGYSHAVSPSRGAARPFPDARARGIADLPGI</sequence>
<organism evidence="1 2">
    <name type="scientific">Streptomyces swartbergensis</name>
    <dbReference type="NCBI Taxonomy" id="487165"/>
    <lineage>
        <taxon>Bacteria</taxon>
        <taxon>Bacillati</taxon>
        <taxon>Actinomycetota</taxon>
        <taxon>Actinomycetes</taxon>
        <taxon>Kitasatosporales</taxon>
        <taxon>Streptomycetaceae</taxon>
        <taxon>Streptomyces</taxon>
    </lineage>
</organism>
<name>A0A243RS37_9ACTN</name>
<dbReference type="Proteomes" id="UP000195105">
    <property type="component" value="Unassembled WGS sequence"/>
</dbReference>
<keyword evidence="2" id="KW-1185">Reference proteome</keyword>
<gene>
    <name evidence="1" type="ORF">CA983_29970</name>
</gene>
<reference evidence="1 2" key="1">
    <citation type="submission" date="2017-05" db="EMBL/GenBank/DDBJ databases">
        <title>Biotechnological potential of actinobacteria isolated from South African environments.</title>
        <authorList>
            <person name="Le Roes-Hill M."/>
            <person name="Prins A."/>
            <person name="Durrell K.A."/>
        </authorList>
    </citation>
    <scope>NUCLEOTIDE SEQUENCE [LARGE SCALE GENOMIC DNA]</scope>
    <source>
        <strain evidence="1 2">HMC13</strain>
    </source>
</reference>
<accession>A0A243RS37</accession>
<protein>
    <submittedName>
        <fullName evidence="1">Uncharacterized protein</fullName>
    </submittedName>
</protein>
<evidence type="ECO:0000313" key="1">
    <source>
        <dbReference type="EMBL" id="OUC97816.1"/>
    </source>
</evidence>
<dbReference type="AlphaFoldDB" id="A0A243RS37"/>
<comment type="caution">
    <text evidence="1">The sequence shown here is derived from an EMBL/GenBank/DDBJ whole genome shotgun (WGS) entry which is preliminary data.</text>
</comment>